<dbReference type="KEGG" id="cnc:CNE_BB1p04510"/>
<protein>
    <recommendedName>
        <fullName evidence="3">Class I poly(R)-hydroxyalkanoic acid synthase</fullName>
    </recommendedName>
</protein>
<proteinExistence type="predicted"/>
<dbReference type="AlphaFoldDB" id="F8GX05"/>
<accession>F8GX05</accession>
<name>F8GX05_CUPNN</name>
<evidence type="ECO:0000313" key="1">
    <source>
        <dbReference type="EMBL" id="AEI81875.1"/>
    </source>
</evidence>
<dbReference type="Proteomes" id="UP000006798">
    <property type="component" value="Plasmid pBB1"/>
</dbReference>
<gene>
    <name evidence="1" type="ordered locus">CNE_BB1p04510</name>
</gene>
<dbReference type="GeneID" id="34312239"/>
<reference evidence="1 2" key="1">
    <citation type="journal article" date="2011" name="J. Bacteriol.">
        <title>Complete genome sequence of the type strain Cupriavidus necator N-1.</title>
        <authorList>
            <person name="Poehlein A."/>
            <person name="Kusian B."/>
            <person name="Friedrich B."/>
            <person name="Daniel R."/>
            <person name="Bowien B."/>
        </authorList>
    </citation>
    <scope>NUCLEOTIDE SEQUENCE [LARGE SCALE GENOMIC DNA]</scope>
    <source>
        <strain evidence="2">ATCC 43291 / DSM 13513 / CCUG 52238 / LMG 8453 / N-1</strain>
        <plasmid evidence="1 2">pBB1</plasmid>
    </source>
</reference>
<evidence type="ECO:0000313" key="2">
    <source>
        <dbReference type="Proteomes" id="UP000006798"/>
    </source>
</evidence>
<organism evidence="1 2">
    <name type="scientific">Cupriavidus necator (strain ATCC 43291 / DSM 13513 / CCUG 52238 / LMG 8453 / N-1)</name>
    <name type="common">Ralstonia eutropha</name>
    <dbReference type="NCBI Taxonomy" id="1042878"/>
    <lineage>
        <taxon>Bacteria</taxon>
        <taxon>Pseudomonadati</taxon>
        <taxon>Pseudomonadota</taxon>
        <taxon>Betaproteobacteria</taxon>
        <taxon>Burkholderiales</taxon>
        <taxon>Burkholderiaceae</taxon>
        <taxon>Cupriavidus</taxon>
    </lineage>
</organism>
<geneLocation type="plasmid" evidence="1 2">
    <name>pBB1</name>
</geneLocation>
<evidence type="ECO:0008006" key="3">
    <source>
        <dbReference type="Google" id="ProtNLM"/>
    </source>
</evidence>
<dbReference type="RefSeq" id="WP_013958930.1">
    <property type="nucleotide sequence ID" value="NC_015727.1"/>
</dbReference>
<dbReference type="EMBL" id="CP002879">
    <property type="protein sequence ID" value="AEI81875.1"/>
    <property type="molecule type" value="Genomic_DNA"/>
</dbReference>
<keyword evidence="1" id="KW-0614">Plasmid</keyword>
<sequence>MASPYNVPDEYLQGFIQSGQSLWPAMMLNPAAQVPGSSDAPSVQPGAGPFADLQWHYFQQQFALWTRMLASMADRPPEAEVAPERGDRPFSAVDRCDNPFYSLLKQSYLLNARLAEDMVEAAAFD</sequence>
<dbReference type="HOGENOM" id="CLU_1988919_0_0_4"/>